<dbReference type="PROSITE" id="PS00086">
    <property type="entry name" value="CYTOCHROME_P450"/>
    <property type="match status" value="1"/>
</dbReference>
<dbReference type="InterPro" id="IPR017972">
    <property type="entry name" value="Cyt_P450_CS"/>
</dbReference>
<dbReference type="Proteomes" id="UP000664534">
    <property type="component" value="Unassembled WGS sequence"/>
</dbReference>
<keyword evidence="1 3" id="KW-0479">Metal-binding</keyword>
<feature type="binding site" description="axial binding residue" evidence="3">
    <location>
        <position position="367"/>
    </location>
    <ligand>
        <name>heme</name>
        <dbReference type="ChEBI" id="CHEBI:30413"/>
    </ligand>
    <ligandPart>
        <name>Fe</name>
        <dbReference type="ChEBI" id="CHEBI:18248"/>
    </ligandPart>
</feature>
<accession>A0A8H3FUE3</accession>
<dbReference type="PANTHER" id="PTHR47582">
    <property type="entry name" value="P450, PUTATIVE (EUROFUNG)-RELATED"/>
    <property type="match status" value="1"/>
</dbReference>
<evidence type="ECO:0008006" key="8">
    <source>
        <dbReference type="Google" id="ProtNLM"/>
    </source>
</evidence>
<sequence>MFLASQKVYVVNSPALVSQINRRQKVIDSNPPFLAVVHGKLFGFRDHDMAELMRTTTESGTLRRDSKVLEHTLLERGMAPLNEIFTRVMSGVADRLGTMAREGSITISLEAWLREIFTLSTADGVIGSQNPFTCDPNLLDTFWRFENGIKGLTMSLFPSLRAAGPSRARQRLVQAFTEFFQDDPTANGEICDFLRQVAGVARRYNRDVEYLARYFFAIFCAFLINTVPVTFWTIGHIVENPELLARIRAELAEVVGPMAEAEAGEPRHSFDVTAIRERCPLLMSTFNEVLRYVGASTSTLIVHEDVYIDEQYLLTKGALVQISATAIHSDPDVWGPNAADFDPERFLKPSKVHPSANRTFGGGSTLCPGRHLAADEILVFTAMFLHTFDVEFTAETPRLPRRDDTDMLSITKPTEDLMLRLSRRRATEKAS</sequence>
<dbReference type="SUPFAM" id="SSF48264">
    <property type="entry name" value="Cytochrome P450"/>
    <property type="match status" value="1"/>
</dbReference>
<keyword evidence="3 4" id="KW-0349">Heme</keyword>
<dbReference type="InterPro" id="IPR053007">
    <property type="entry name" value="CYP450_monoxygenase_sec-met"/>
</dbReference>
<reference evidence="6" key="1">
    <citation type="submission" date="2021-03" db="EMBL/GenBank/DDBJ databases">
        <authorList>
            <person name="Tagirdzhanova G."/>
        </authorList>
    </citation>
    <scope>NUCLEOTIDE SEQUENCE</scope>
</reference>
<dbReference type="InterPro" id="IPR036396">
    <property type="entry name" value="Cyt_P450_sf"/>
</dbReference>
<evidence type="ECO:0000256" key="1">
    <source>
        <dbReference type="ARBA" id="ARBA00022723"/>
    </source>
</evidence>
<proteinExistence type="inferred from homology"/>
<organism evidence="6 7">
    <name type="scientific">Imshaugia aleurites</name>
    <dbReference type="NCBI Taxonomy" id="172621"/>
    <lineage>
        <taxon>Eukaryota</taxon>
        <taxon>Fungi</taxon>
        <taxon>Dikarya</taxon>
        <taxon>Ascomycota</taxon>
        <taxon>Pezizomycotina</taxon>
        <taxon>Lecanoromycetes</taxon>
        <taxon>OSLEUM clade</taxon>
        <taxon>Lecanoromycetidae</taxon>
        <taxon>Lecanorales</taxon>
        <taxon>Lecanorineae</taxon>
        <taxon>Parmeliaceae</taxon>
        <taxon>Imshaugia</taxon>
    </lineage>
</organism>
<evidence type="ECO:0000313" key="7">
    <source>
        <dbReference type="Proteomes" id="UP000664534"/>
    </source>
</evidence>
<dbReference type="PANTHER" id="PTHR47582:SF1">
    <property type="entry name" value="P450, PUTATIVE (EUROFUNG)-RELATED"/>
    <property type="match status" value="1"/>
</dbReference>
<evidence type="ECO:0000256" key="4">
    <source>
        <dbReference type="RuleBase" id="RU000461"/>
    </source>
</evidence>
<dbReference type="GO" id="GO:0005506">
    <property type="term" value="F:iron ion binding"/>
    <property type="evidence" value="ECO:0007669"/>
    <property type="project" value="InterPro"/>
</dbReference>
<keyword evidence="5" id="KW-0812">Transmembrane</keyword>
<dbReference type="AlphaFoldDB" id="A0A8H3FUE3"/>
<evidence type="ECO:0000256" key="5">
    <source>
        <dbReference type="SAM" id="Phobius"/>
    </source>
</evidence>
<dbReference type="Gene3D" id="1.10.630.10">
    <property type="entry name" value="Cytochrome P450"/>
    <property type="match status" value="1"/>
</dbReference>
<keyword evidence="5" id="KW-1133">Transmembrane helix</keyword>
<dbReference type="InterPro" id="IPR001128">
    <property type="entry name" value="Cyt_P450"/>
</dbReference>
<dbReference type="GO" id="GO:0004497">
    <property type="term" value="F:monooxygenase activity"/>
    <property type="evidence" value="ECO:0007669"/>
    <property type="project" value="UniProtKB-KW"/>
</dbReference>
<dbReference type="Pfam" id="PF00067">
    <property type="entry name" value="p450"/>
    <property type="match status" value="1"/>
</dbReference>
<comment type="similarity">
    <text evidence="4">Belongs to the cytochrome P450 family.</text>
</comment>
<dbReference type="InterPro" id="IPR002401">
    <property type="entry name" value="Cyt_P450_E_grp-I"/>
</dbReference>
<feature type="transmembrane region" description="Helical" evidence="5">
    <location>
        <begin position="211"/>
        <end position="234"/>
    </location>
</feature>
<dbReference type="CDD" id="cd11040">
    <property type="entry name" value="CYP7_CYP8-like"/>
    <property type="match status" value="1"/>
</dbReference>
<dbReference type="EMBL" id="CAJPDT010000053">
    <property type="protein sequence ID" value="CAF9929474.1"/>
    <property type="molecule type" value="Genomic_DNA"/>
</dbReference>
<keyword evidence="4" id="KW-0503">Monooxygenase</keyword>
<dbReference type="GO" id="GO:0020037">
    <property type="term" value="F:heme binding"/>
    <property type="evidence" value="ECO:0007669"/>
    <property type="project" value="InterPro"/>
</dbReference>
<dbReference type="PRINTS" id="PR00463">
    <property type="entry name" value="EP450I"/>
</dbReference>
<comment type="cofactor">
    <cofactor evidence="3">
        <name>heme</name>
        <dbReference type="ChEBI" id="CHEBI:30413"/>
    </cofactor>
</comment>
<keyword evidence="7" id="KW-1185">Reference proteome</keyword>
<comment type="caution">
    <text evidence="6">The sequence shown here is derived from an EMBL/GenBank/DDBJ whole genome shotgun (WGS) entry which is preliminary data.</text>
</comment>
<keyword evidence="5" id="KW-0472">Membrane</keyword>
<dbReference type="GO" id="GO:0016705">
    <property type="term" value="F:oxidoreductase activity, acting on paired donors, with incorporation or reduction of molecular oxygen"/>
    <property type="evidence" value="ECO:0007669"/>
    <property type="project" value="InterPro"/>
</dbReference>
<evidence type="ECO:0000256" key="3">
    <source>
        <dbReference type="PIRSR" id="PIRSR602401-1"/>
    </source>
</evidence>
<gene>
    <name evidence="6" type="ORF">IMSHALPRED_007926</name>
</gene>
<keyword evidence="4" id="KW-0560">Oxidoreductase</keyword>
<keyword evidence="2 3" id="KW-0408">Iron</keyword>
<name>A0A8H3FUE3_9LECA</name>
<protein>
    <recommendedName>
        <fullName evidence="8">Cytochrome P450</fullName>
    </recommendedName>
</protein>
<evidence type="ECO:0000313" key="6">
    <source>
        <dbReference type="EMBL" id="CAF9929474.1"/>
    </source>
</evidence>
<evidence type="ECO:0000256" key="2">
    <source>
        <dbReference type="ARBA" id="ARBA00023004"/>
    </source>
</evidence>
<dbReference type="OrthoDB" id="3366823at2759"/>